<keyword evidence="1 5" id="KW-0728">SH3 domain</keyword>
<dbReference type="InterPro" id="IPR002110">
    <property type="entry name" value="Ankyrin_rpt"/>
</dbReference>
<keyword evidence="3 4" id="KW-0040">ANK repeat</keyword>
<feature type="repeat" description="ANK" evidence="4">
    <location>
        <begin position="87"/>
        <end position="119"/>
    </location>
</feature>
<comment type="caution">
    <text evidence="8">The sequence shown here is derived from an EMBL/GenBank/DDBJ whole genome shotgun (WGS) entry which is preliminary data.</text>
</comment>
<keyword evidence="9" id="KW-1185">Reference proteome</keyword>
<evidence type="ECO:0000259" key="7">
    <source>
        <dbReference type="PROSITE" id="PS50002"/>
    </source>
</evidence>
<dbReference type="Pfam" id="PF16600">
    <property type="entry name" value="Caskin1-CID"/>
    <property type="match status" value="1"/>
</dbReference>
<dbReference type="Gene3D" id="2.30.30.40">
    <property type="entry name" value="SH3 Domains"/>
    <property type="match status" value="1"/>
</dbReference>
<gene>
    <name evidence="8" type="ORF">PLEPLA_LOCUS2154</name>
</gene>
<dbReference type="InterPro" id="IPR036770">
    <property type="entry name" value="Ankyrin_rpt-contain_sf"/>
</dbReference>
<evidence type="ECO:0000313" key="9">
    <source>
        <dbReference type="Proteomes" id="UP001153269"/>
    </source>
</evidence>
<feature type="repeat" description="ANK" evidence="4">
    <location>
        <begin position="193"/>
        <end position="225"/>
    </location>
</feature>
<evidence type="ECO:0000256" key="2">
    <source>
        <dbReference type="ARBA" id="ARBA00022737"/>
    </source>
</evidence>
<dbReference type="InterPro" id="IPR033635">
    <property type="entry name" value="ANKS1/Caskin"/>
</dbReference>
<evidence type="ECO:0000313" key="8">
    <source>
        <dbReference type="EMBL" id="CAB1414445.1"/>
    </source>
</evidence>
<name>A0A9N7TJZ2_PLEPL</name>
<dbReference type="EMBL" id="CADEAL010000106">
    <property type="protein sequence ID" value="CAB1414445.1"/>
    <property type="molecule type" value="Genomic_DNA"/>
</dbReference>
<feature type="compositionally biased region" description="Low complexity" evidence="6">
    <location>
        <begin position="426"/>
        <end position="436"/>
    </location>
</feature>
<dbReference type="Proteomes" id="UP001153269">
    <property type="component" value="Unassembled WGS sequence"/>
</dbReference>
<evidence type="ECO:0000256" key="6">
    <source>
        <dbReference type="SAM" id="MobiDB-lite"/>
    </source>
</evidence>
<feature type="repeat" description="ANK" evidence="4">
    <location>
        <begin position="21"/>
        <end position="53"/>
    </location>
</feature>
<evidence type="ECO:0000256" key="1">
    <source>
        <dbReference type="ARBA" id="ARBA00022443"/>
    </source>
</evidence>
<dbReference type="Gene3D" id="1.25.40.20">
    <property type="entry name" value="Ankyrin repeat-containing domain"/>
    <property type="match status" value="3"/>
</dbReference>
<dbReference type="FunFam" id="1.25.40.20:FF:000225">
    <property type="entry name" value="caskin-1 isoform X1"/>
    <property type="match status" value="1"/>
</dbReference>
<feature type="region of interest" description="Disordered" evidence="6">
    <location>
        <begin position="410"/>
        <end position="475"/>
    </location>
</feature>
<feature type="compositionally biased region" description="Low complexity" evidence="6">
    <location>
        <begin position="356"/>
        <end position="386"/>
    </location>
</feature>
<feature type="repeat" description="ANK" evidence="4">
    <location>
        <begin position="120"/>
        <end position="144"/>
    </location>
</feature>
<sequence length="475" mass="50276">MGSRELLGSAKKVNVNFQDTDGFSPLHHAALNGNLELISLLLESQAAVDIRDQKGMRPLHYAAWQGKAEPMKMLLKSGSSVNGQSDEGQIPLHLSAQHGHYDVSEMLLQHQSNPCIVDNAGKTPLDLACEFGRVGVVQLLLSSNMCAALLEPKKGDTTDPNGTSPLHLAAKNGHIDIIRLLIQAGIDINRQTKAGTALHEAALCGKTDAVRLLLDSGINAAVRNTYSQTALDIVYQFSATQASREIKQLLRDASAALQVRALKDYCNNYDLTSLNIKAGDVITVLEQHPDGRWKGCIHDNRTGNDRVGYFPSTMVEVISKRTGCRGSEASPHSSPTPSGGPHGGSSEDVWVLRKPVAGGDRSSVGSSGSVTSVRSSGSGQSAGSTSHNLHPQAEGVKLLATVLSQSAKAKEHLLDQSKSVDQPAGSASSSRTSSQSGCPLHEAPPYDATATRKGEGPVEGKVGQSKEIPQSSKNQ</sequence>
<dbReference type="PROSITE" id="PS50297">
    <property type="entry name" value="ANK_REP_REGION"/>
    <property type="match status" value="6"/>
</dbReference>
<dbReference type="PANTHER" id="PTHR24174">
    <property type="entry name" value="ANKYRIN REPEAT AND STERILE ALPHA MOTIF DOMAIN-CONTAINING PROTEIN 1"/>
    <property type="match status" value="1"/>
</dbReference>
<dbReference type="PROSITE" id="PS50002">
    <property type="entry name" value="SH3"/>
    <property type="match status" value="1"/>
</dbReference>
<accession>A0A9N7TJZ2</accession>
<reference evidence="8" key="1">
    <citation type="submission" date="2020-03" db="EMBL/GenBank/DDBJ databases">
        <authorList>
            <person name="Weist P."/>
        </authorList>
    </citation>
    <scope>NUCLEOTIDE SEQUENCE</scope>
</reference>
<dbReference type="AlphaFoldDB" id="A0A9N7TJZ2"/>
<evidence type="ECO:0000256" key="4">
    <source>
        <dbReference type="PROSITE-ProRule" id="PRU00023"/>
    </source>
</evidence>
<dbReference type="SMART" id="SM00326">
    <property type="entry name" value="SH3"/>
    <property type="match status" value="1"/>
</dbReference>
<organism evidence="8 9">
    <name type="scientific">Pleuronectes platessa</name>
    <name type="common">European plaice</name>
    <dbReference type="NCBI Taxonomy" id="8262"/>
    <lineage>
        <taxon>Eukaryota</taxon>
        <taxon>Metazoa</taxon>
        <taxon>Chordata</taxon>
        <taxon>Craniata</taxon>
        <taxon>Vertebrata</taxon>
        <taxon>Euteleostomi</taxon>
        <taxon>Actinopterygii</taxon>
        <taxon>Neopterygii</taxon>
        <taxon>Teleostei</taxon>
        <taxon>Neoteleostei</taxon>
        <taxon>Acanthomorphata</taxon>
        <taxon>Carangaria</taxon>
        <taxon>Pleuronectiformes</taxon>
        <taxon>Pleuronectoidei</taxon>
        <taxon>Pleuronectidae</taxon>
        <taxon>Pleuronectes</taxon>
    </lineage>
</organism>
<proteinExistence type="predicted"/>
<protein>
    <recommendedName>
        <fullName evidence="7">SH3 domain-containing protein</fullName>
    </recommendedName>
</protein>
<dbReference type="PANTHER" id="PTHR24174:SF11">
    <property type="entry name" value="CASKIN-1"/>
    <property type="match status" value="1"/>
</dbReference>
<dbReference type="InterPro" id="IPR036028">
    <property type="entry name" value="SH3-like_dom_sf"/>
</dbReference>
<feature type="region of interest" description="Disordered" evidence="6">
    <location>
        <begin position="323"/>
        <end position="390"/>
    </location>
</feature>
<dbReference type="SUPFAM" id="SSF48403">
    <property type="entry name" value="Ankyrin repeat"/>
    <property type="match status" value="1"/>
</dbReference>
<dbReference type="SUPFAM" id="SSF50044">
    <property type="entry name" value="SH3-domain"/>
    <property type="match status" value="1"/>
</dbReference>
<feature type="domain" description="SH3" evidence="7">
    <location>
        <begin position="254"/>
        <end position="320"/>
    </location>
</feature>
<dbReference type="FunFam" id="2.30.30.40:FF:000062">
    <property type="entry name" value="caskin-2 isoform X1"/>
    <property type="match status" value="1"/>
</dbReference>
<feature type="repeat" description="ANK" evidence="4">
    <location>
        <begin position="161"/>
        <end position="193"/>
    </location>
</feature>
<dbReference type="Pfam" id="PF00023">
    <property type="entry name" value="Ank"/>
    <property type="match status" value="1"/>
</dbReference>
<dbReference type="FunFam" id="1.25.40.20:FF:000042">
    <property type="entry name" value="caskin-2 isoform X2"/>
    <property type="match status" value="1"/>
</dbReference>
<dbReference type="Pfam" id="PF07653">
    <property type="entry name" value="SH3_2"/>
    <property type="match status" value="1"/>
</dbReference>
<evidence type="ECO:0000256" key="3">
    <source>
        <dbReference type="ARBA" id="ARBA00023043"/>
    </source>
</evidence>
<dbReference type="InterPro" id="IPR032232">
    <property type="entry name" value="Caskin1-CID"/>
</dbReference>
<keyword evidence="2" id="KW-0677">Repeat</keyword>
<dbReference type="SMART" id="SM00248">
    <property type="entry name" value="ANK"/>
    <property type="match status" value="6"/>
</dbReference>
<dbReference type="PROSITE" id="PS50088">
    <property type="entry name" value="ANK_REPEAT"/>
    <property type="match status" value="6"/>
</dbReference>
<dbReference type="PRINTS" id="PR01415">
    <property type="entry name" value="ANKYRIN"/>
</dbReference>
<feature type="repeat" description="ANK" evidence="4">
    <location>
        <begin position="54"/>
        <end position="86"/>
    </location>
</feature>
<dbReference type="InterPro" id="IPR001452">
    <property type="entry name" value="SH3_domain"/>
</dbReference>
<dbReference type="Pfam" id="PF12796">
    <property type="entry name" value="Ank_2"/>
    <property type="match status" value="2"/>
</dbReference>
<evidence type="ECO:0000256" key="5">
    <source>
        <dbReference type="PROSITE-ProRule" id="PRU00192"/>
    </source>
</evidence>
<feature type="compositionally biased region" description="Low complexity" evidence="6">
    <location>
        <begin position="330"/>
        <end position="339"/>
    </location>
</feature>